<name>A0A401SY05_CHIPU</name>
<organism evidence="2 3">
    <name type="scientific">Chiloscyllium punctatum</name>
    <name type="common">Brownbanded bambooshark</name>
    <name type="synonym">Hemiscyllium punctatum</name>
    <dbReference type="NCBI Taxonomy" id="137246"/>
    <lineage>
        <taxon>Eukaryota</taxon>
        <taxon>Metazoa</taxon>
        <taxon>Chordata</taxon>
        <taxon>Craniata</taxon>
        <taxon>Vertebrata</taxon>
        <taxon>Chondrichthyes</taxon>
        <taxon>Elasmobranchii</taxon>
        <taxon>Galeomorphii</taxon>
        <taxon>Galeoidea</taxon>
        <taxon>Orectolobiformes</taxon>
        <taxon>Hemiscylliidae</taxon>
        <taxon>Chiloscyllium</taxon>
    </lineage>
</organism>
<dbReference type="Proteomes" id="UP000287033">
    <property type="component" value="Unassembled WGS sequence"/>
</dbReference>
<reference evidence="2 3" key="1">
    <citation type="journal article" date="2018" name="Nat. Ecol. Evol.">
        <title>Shark genomes provide insights into elasmobranch evolution and the origin of vertebrates.</title>
        <authorList>
            <person name="Hara Y"/>
            <person name="Yamaguchi K"/>
            <person name="Onimaru K"/>
            <person name="Kadota M"/>
            <person name="Koyanagi M"/>
            <person name="Keeley SD"/>
            <person name="Tatsumi K"/>
            <person name="Tanaka K"/>
            <person name="Motone F"/>
            <person name="Kageyama Y"/>
            <person name="Nozu R"/>
            <person name="Adachi N"/>
            <person name="Nishimura O"/>
            <person name="Nakagawa R"/>
            <person name="Tanegashima C"/>
            <person name="Kiyatake I"/>
            <person name="Matsumoto R"/>
            <person name="Murakumo K"/>
            <person name="Nishida K"/>
            <person name="Terakita A"/>
            <person name="Kuratani S"/>
            <person name="Sato K"/>
            <person name="Hyodo S Kuraku.S."/>
        </authorList>
    </citation>
    <scope>NUCLEOTIDE SEQUENCE [LARGE SCALE GENOMIC DNA]</scope>
</reference>
<feature type="compositionally biased region" description="Pro residues" evidence="1">
    <location>
        <begin position="24"/>
        <end position="34"/>
    </location>
</feature>
<dbReference type="EMBL" id="BEZZ01000683">
    <property type="protein sequence ID" value="GCC35279.1"/>
    <property type="molecule type" value="Genomic_DNA"/>
</dbReference>
<evidence type="ECO:0000313" key="2">
    <source>
        <dbReference type="EMBL" id="GCC35279.1"/>
    </source>
</evidence>
<gene>
    <name evidence="2" type="ORF">chiPu_0013762</name>
</gene>
<protein>
    <submittedName>
        <fullName evidence="2">Uncharacterized protein</fullName>
    </submittedName>
</protein>
<comment type="caution">
    <text evidence="2">The sequence shown here is derived from an EMBL/GenBank/DDBJ whole genome shotgun (WGS) entry which is preliminary data.</text>
</comment>
<accession>A0A401SY05</accession>
<evidence type="ECO:0000313" key="3">
    <source>
        <dbReference type="Proteomes" id="UP000287033"/>
    </source>
</evidence>
<dbReference type="AlphaFoldDB" id="A0A401SY05"/>
<sequence length="173" mass="18496">MSKKSDSIFMHLLGLFPILHPPGYHSPPPPPPSNSPTLRPGAFSRVSPFSAGTAGRESPAAGRLSNARPFNAQLYHSEKPRIRRYGGGGRSNGAAARPFTNKTASRRKEVTLALRGEHTVMGSGGRFHSAIYSLGAPVLILKTISDHFGHLPSQEVVTVRVPTVQAPKSQSAK</sequence>
<proteinExistence type="predicted"/>
<evidence type="ECO:0000256" key="1">
    <source>
        <dbReference type="SAM" id="MobiDB-lite"/>
    </source>
</evidence>
<keyword evidence="3" id="KW-1185">Reference proteome</keyword>
<feature type="region of interest" description="Disordered" evidence="1">
    <location>
        <begin position="23"/>
        <end position="97"/>
    </location>
</feature>